<accession>A0A4Y4DKC6</accession>
<gene>
    <name evidence="1" type="ORF">AUR04nite_05650</name>
</gene>
<reference evidence="1 2" key="1">
    <citation type="submission" date="2019-06" db="EMBL/GenBank/DDBJ databases">
        <title>Whole genome shotgun sequence of Glutamicibacter uratoxydans NBRC 15515.</title>
        <authorList>
            <person name="Hosoyama A."/>
            <person name="Uohara A."/>
            <person name="Ohji S."/>
            <person name="Ichikawa N."/>
        </authorList>
    </citation>
    <scope>NUCLEOTIDE SEQUENCE [LARGE SCALE GENOMIC DNA]</scope>
    <source>
        <strain evidence="1 2">NBRC 15515</strain>
    </source>
</reference>
<evidence type="ECO:0000313" key="1">
    <source>
        <dbReference type="EMBL" id="GED05033.1"/>
    </source>
</evidence>
<keyword evidence="2" id="KW-1185">Reference proteome</keyword>
<evidence type="ECO:0000313" key="2">
    <source>
        <dbReference type="Proteomes" id="UP000316612"/>
    </source>
</evidence>
<dbReference type="Proteomes" id="UP000316612">
    <property type="component" value="Unassembled WGS sequence"/>
</dbReference>
<proteinExistence type="predicted"/>
<dbReference type="EMBL" id="BJNY01000002">
    <property type="protein sequence ID" value="GED05033.1"/>
    <property type="molecule type" value="Genomic_DNA"/>
</dbReference>
<dbReference type="AlphaFoldDB" id="A0A4Y4DKC6"/>
<name>A0A4Y4DKC6_GLUUR</name>
<sequence>MATCSTCGNETERPLELAYDGRAGKYDSFECAIHDLAERCAHCDCTIIGHPVYAGGAAYCCEHCSGIS</sequence>
<evidence type="ECO:0008006" key="3">
    <source>
        <dbReference type="Google" id="ProtNLM"/>
    </source>
</evidence>
<comment type="caution">
    <text evidence="1">The sequence shown here is derived from an EMBL/GenBank/DDBJ whole genome shotgun (WGS) entry which is preliminary data.</text>
</comment>
<organism evidence="1 2">
    <name type="scientific">Glutamicibacter uratoxydans</name>
    <name type="common">Arthrobacter uratoxydans</name>
    <dbReference type="NCBI Taxonomy" id="43667"/>
    <lineage>
        <taxon>Bacteria</taxon>
        <taxon>Bacillati</taxon>
        <taxon>Actinomycetota</taxon>
        <taxon>Actinomycetes</taxon>
        <taxon>Micrococcales</taxon>
        <taxon>Micrococcaceae</taxon>
        <taxon>Glutamicibacter</taxon>
    </lineage>
</organism>
<protein>
    <recommendedName>
        <fullName evidence="3">Metallothionein</fullName>
    </recommendedName>
</protein>
<dbReference type="OrthoDB" id="163862at2"/>
<dbReference type="RefSeq" id="WP_141361706.1">
    <property type="nucleotide sequence ID" value="NZ_BAAAJL010000003.1"/>
</dbReference>